<dbReference type="Gene3D" id="3.40.309.10">
    <property type="entry name" value="Aldehyde Dehydrogenase, Chain A, domain 2"/>
    <property type="match status" value="1"/>
</dbReference>
<evidence type="ECO:0000256" key="1">
    <source>
        <dbReference type="ARBA" id="ARBA00009986"/>
    </source>
</evidence>
<dbReference type="InterPro" id="IPR016163">
    <property type="entry name" value="Ald_DH_C"/>
</dbReference>
<dbReference type="CDD" id="cd07128">
    <property type="entry name" value="ALDH_MaoC-N"/>
    <property type="match status" value="1"/>
</dbReference>
<organism evidence="5 6">
    <name type="scientific">Pseudonocardia oroxyli</name>
    <dbReference type="NCBI Taxonomy" id="366584"/>
    <lineage>
        <taxon>Bacteria</taxon>
        <taxon>Bacillati</taxon>
        <taxon>Actinomycetota</taxon>
        <taxon>Actinomycetes</taxon>
        <taxon>Pseudonocardiales</taxon>
        <taxon>Pseudonocardiaceae</taxon>
        <taxon>Pseudonocardia</taxon>
    </lineage>
</organism>
<evidence type="ECO:0000256" key="3">
    <source>
        <dbReference type="SAM" id="MobiDB-lite"/>
    </source>
</evidence>
<accession>A0A1G8CYB8</accession>
<dbReference type="PANTHER" id="PTHR43111">
    <property type="entry name" value="ALDEHYDE DEHYDROGENASE B-RELATED"/>
    <property type="match status" value="1"/>
</dbReference>
<dbReference type="GO" id="GO:0016620">
    <property type="term" value="F:oxidoreductase activity, acting on the aldehyde or oxo group of donors, NAD or NADP as acceptor"/>
    <property type="evidence" value="ECO:0007669"/>
    <property type="project" value="InterPro"/>
</dbReference>
<reference evidence="5 6" key="1">
    <citation type="submission" date="2016-10" db="EMBL/GenBank/DDBJ databases">
        <authorList>
            <person name="de Groot N.N."/>
        </authorList>
    </citation>
    <scope>NUCLEOTIDE SEQUENCE [LARGE SCALE GENOMIC DNA]</scope>
    <source>
        <strain evidence="5 6">CGMCC 4.3143</strain>
    </source>
</reference>
<comment type="similarity">
    <text evidence="1">Belongs to the aldehyde dehydrogenase family.</text>
</comment>
<dbReference type="STRING" id="366584.SAMN05216377_1246"/>
<dbReference type="SUPFAM" id="SSF53720">
    <property type="entry name" value="ALDH-like"/>
    <property type="match status" value="1"/>
</dbReference>
<dbReference type="InterPro" id="IPR011966">
    <property type="entry name" value="PaaN-DH"/>
</dbReference>
<feature type="compositionally biased region" description="Gly residues" evidence="3">
    <location>
        <begin position="475"/>
        <end position="488"/>
    </location>
</feature>
<dbReference type="InterPro" id="IPR015590">
    <property type="entry name" value="Aldehyde_DH_dom"/>
</dbReference>
<dbReference type="RefSeq" id="WP_093089585.1">
    <property type="nucleotide sequence ID" value="NZ_FNBE01000024.1"/>
</dbReference>
<evidence type="ECO:0000313" key="5">
    <source>
        <dbReference type="EMBL" id="SDH50475.1"/>
    </source>
</evidence>
<evidence type="ECO:0000259" key="4">
    <source>
        <dbReference type="Pfam" id="PF00171"/>
    </source>
</evidence>
<sequence length="518" mass="52881">MGTALESYARGRWTAGADGVPVVDAVTGEEIVSVSSAGLDMAAVAEHAREVGGPALRATTFAQRAALLKALAGALREHRPEFYALSHRTGATLFDSKFDVDGGIGVLSAYAALGARELGDDSVLVVDDPQSLSRAGGFVGQHLAVPRLGAAVQINAYNFPVWGMLEKLAPALLAGVPSIVKPATPTAYLAELVVRKIIESGLLPEGALQLVCGSAGDLLDHLGPQDSVAFTGSAATAERLRATPAVLREAVRFTAEADSLNCSVLGEDVSPGSAEFGLFTDQLVTEMTVKAGQKCTAIRRALVPEHLVDPVLEAVSAALAKVVVGAPTSESVTMGALAGLAQRTDVRAAVEGLTRSASIAFGDPNKVDPVDADPERGAFMAPVLLHAADSEAPEAHSIEAFGPVSTVLGYRDTDHAVALAARGRGSLAASLVTADAELAARMVRGLAPWHGRVLVLDTDSAPESTGHGPPLPGLLHGGPGRAGGGAELGGLESVHHHLQRIAVQGSPAALAAVRGGGR</sequence>
<dbReference type="NCBIfam" id="NF008868">
    <property type="entry name" value="PRK11903.1"/>
    <property type="match status" value="1"/>
</dbReference>
<dbReference type="InterPro" id="IPR016161">
    <property type="entry name" value="Ald_DH/histidinol_DH"/>
</dbReference>
<dbReference type="Pfam" id="PF00171">
    <property type="entry name" value="Aldedh"/>
    <property type="match status" value="1"/>
</dbReference>
<keyword evidence="6" id="KW-1185">Reference proteome</keyword>
<name>A0A1G8CYB8_PSEOR</name>
<dbReference type="Gene3D" id="3.40.605.10">
    <property type="entry name" value="Aldehyde Dehydrogenase, Chain A, domain 1"/>
    <property type="match status" value="1"/>
</dbReference>
<gene>
    <name evidence="5" type="ORF">SAMN05216377_1246</name>
</gene>
<dbReference type="NCBIfam" id="TIGR02278">
    <property type="entry name" value="PaaN-DH"/>
    <property type="match status" value="1"/>
</dbReference>
<dbReference type="PANTHER" id="PTHR43111:SF1">
    <property type="entry name" value="ALDEHYDE DEHYDROGENASE B-RELATED"/>
    <property type="match status" value="1"/>
</dbReference>
<keyword evidence="2" id="KW-0560">Oxidoreductase</keyword>
<evidence type="ECO:0000313" key="6">
    <source>
        <dbReference type="Proteomes" id="UP000198967"/>
    </source>
</evidence>
<dbReference type="Proteomes" id="UP000198967">
    <property type="component" value="Unassembled WGS sequence"/>
</dbReference>
<dbReference type="EMBL" id="FNBE01000024">
    <property type="protein sequence ID" value="SDH50475.1"/>
    <property type="molecule type" value="Genomic_DNA"/>
</dbReference>
<protein>
    <submittedName>
        <fullName evidence="5">3,4-dehydroadipyl-CoA semialdehyde dehydrogenase</fullName>
    </submittedName>
</protein>
<proteinExistence type="inferred from homology"/>
<dbReference type="AlphaFoldDB" id="A0A1G8CYB8"/>
<feature type="region of interest" description="Disordered" evidence="3">
    <location>
        <begin position="460"/>
        <end position="488"/>
    </location>
</feature>
<evidence type="ECO:0000256" key="2">
    <source>
        <dbReference type="ARBA" id="ARBA00023002"/>
    </source>
</evidence>
<dbReference type="OrthoDB" id="9759612at2"/>
<feature type="domain" description="Aldehyde dehydrogenase" evidence="4">
    <location>
        <begin position="15"/>
        <end position="446"/>
    </location>
</feature>
<dbReference type="InterPro" id="IPR016162">
    <property type="entry name" value="Ald_DH_N"/>
</dbReference>